<feature type="chain" id="PRO_5047293832" description="Lipoprotein" evidence="2">
    <location>
        <begin position="23"/>
        <end position="97"/>
    </location>
</feature>
<dbReference type="EMBL" id="JAOCQF010000002">
    <property type="protein sequence ID" value="MCT8330383.1"/>
    <property type="molecule type" value="Genomic_DNA"/>
</dbReference>
<dbReference type="RefSeq" id="WP_261496250.1">
    <property type="nucleotide sequence ID" value="NZ_JAOCQF010000002.1"/>
</dbReference>
<organism evidence="3 4">
    <name type="scientific">Albidovulum sediminis</name>
    <dbReference type="NCBI Taxonomy" id="3066345"/>
    <lineage>
        <taxon>Bacteria</taxon>
        <taxon>Pseudomonadati</taxon>
        <taxon>Pseudomonadota</taxon>
        <taxon>Alphaproteobacteria</taxon>
        <taxon>Rhodobacterales</taxon>
        <taxon>Paracoccaceae</taxon>
        <taxon>Albidovulum</taxon>
    </lineage>
</organism>
<evidence type="ECO:0000313" key="3">
    <source>
        <dbReference type="EMBL" id="MCT8330383.1"/>
    </source>
</evidence>
<gene>
    <name evidence="3" type="ORF">N5I32_12720</name>
</gene>
<sequence length="97" mass="9846">MLQKPLAVGLCLVAMLAACQKAPEPITPQPIYDKYGGVIGCEGGTFVPGSAEMPCLPPPDECDPQSTAMPCPPPDDGRDPNDSSVPGGQPGTSPTAP</sequence>
<accession>A0ABT2NN76</accession>
<feature type="signal peptide" evidence="2">
    <location>
        <begin position="1"/>
        <end position="22"/>
    </location>
</feature>
<evidence type="ECO:0008006" key="5">
    <source>
        <dbReference type="Google" id="ProtNLM"/>
    </source>
</evidence>
<dbReference type="PROSITE" id="PS51257">
    <property type="entry name" value="PROKAR_LIPOPROTEIN"/>
    <property type="match status" value="1"/>
</dbReference>
<keyword evidence="2" id="KW-0732">Signal</keyword>
<evidence type="ECO:0000256" key="1">
    <source>
        <dbReference type="SAM" id="MobiDB-lite"/>
    </source>
</evidence>
<protein>
    <recommendedName>
        <fullName evidence="5">Lipoprotein</fullName>
    </recommendedName>
</protein>
<feature type="region of interest" description="Disordered" evidence="1">
    <location>
        <begin position="49"/>
        <end position="97"/>
    </location>
</feature>
<evidence type="ECO:0000313" key="4">
    <source>
        <dbReference type="Proteomes" id="UP001205601"/>
    </source>
</evidence>
<feature type="compositionally biased region" description="Polar residues" evidence="1">
    <location>
        <begin position="82"/>
        <end position="97"/>
    </location>
</feature>
<name>A0ABT2NN76_9RHOB</name>
<keyword evidence="4" id="KW-1185">Reference proteome</keyword>
<proteinExistence type="predicted"/>
<evidence type="ECO:0000256" key="2">
    <source>
        <dbReference type="SAM" id="SignalP"/>
    </source>
</evidence>
<reference evidence="4" key="1">
    <citation type="submission" date="2023-07" db="EMBL/GenBank/DDBJ databases">
        <title>Defluviimonas sediminis sp. nov., isolated from mangrove sediment.</title>
        <authorList>
            <person name="Liu L."/>
            <person name="Li J."/>
            <person name="Huang Y."/>
            <person name="Pan J."/>
            <person name="Li M."/>
        </authorList>
    </citation>
    <scope>NUCLEOTIDE SEQUENCE [LARGE SCALE GENOMIC DNA]</scope>
    <source>
        <strain evidence="4">FT324</strain>
    </source>
</reference>
<dbReference type="Proteomes" id="UP001205601">
    <property type="component" value="Unassembled WGS sequence"/>
</dbReference>
<comment type="caution">
    <text evidence="3">The sequence shown here is derived from an EMBL/GenBank/DDBJ whole genome shotgun (WGS) entry which is preliminary data.</text>
</comment>